<dbReference type="EMBL" id="CAKOFQ010006684">
    <property type="protein sequence ID" value="CAH1959791.1"/>
    <property type="molecule type" value="Genomic_DNA"/>
</dbReference>
<comment type="caution">
    <text evidence="1">The sequence shown here is derived from an EMBL/GenBank/DDBJ whole genome shotgun (WGS) entry which is preliminary data.</text>
</comment>
<evidence type="ECO:0000313" key="1">
    <source>
        <dbReference type="EMBL" id="CAH1959791.1"/>
    </source>
</evidence>
<evidence type="ECO:0000313" key="2">
    <source>
        <dbReference type="Proteomes" id="UP001152888"/>
    </source>
</evidence>
<dbReference type="OrthoDB" id="6757581at2759"/>
<organism evidence="1 2">
    <name type="scientific">Acanthoscelides obtectus</name>
    <name type="common">Bean weevil</name>
    <name type="synonym">Bruchus obtectus</name>
    <dbReference type="NCBI Taxonomy" id="200917"/>
    <lineage>
        <taxon>Eukaryota</taxon>
        <taxon>Metazoa</taxon>
        <taxon>Ecdysozoa</taxon>
        <taxon>Arthropoda</taxon>
        <taxon>Hexapoda</taxon>
        <taxon>Insecta</taxon>
        <taxon>Pterygota</taxon>
        <taxon>Neoptera</taxon>
        <taxon>Endopterygota</taxon>
        <taxon>Coleoptera</taxon>
        <taxon>Polyphaga</taxon>
        <taxon>Cucujiformia</taxon>
        <taxon>Chrysomeloidea</taxon>
        <taxon>Chrysomelidae</taxon>
        <taxon>Bruchinae</taxon>
        <taxon>Bruchini</taxon>
        <taxon>Acanthoscelides</taxon>
    </lineage>
</organism>
<dbReference type="Proteomes" id="UP001152888">
    <property type="component" value="Unassembled WGS sequence"/>
</dbReference>
<protein>
    <submittedName>
        <fullName evidence="1">Uncharacterized protein</fullName>
    </submittedName>
</protein>
<reference evidence="1" key="1">
    <citation type="submission" date="2022-03" db="EMBL/GenBank/DDBJ databases">
        <authorList>
            <person name="Sayadi A."/>
        </authorList>
    </citation>
    <scope>NUCLEOTIDE SEQUENCE</scope>
</reference>
<name>A0A9P0NWV2_ACAOB</name>
<dbReference type="AlphaFoldDB" id="A0A9P0NWV2"/>
<proteinExistence type="predicted"/>
<accession>A0A9P0NWV2</accession>
<gene>
    <name evidence="1" type="ORF">ACAOBT_LOCUS3370</name>
</gene>
<sequence>MKTTVCFRDTNEQCEVYNCGGRLGSGGLGSSLSLRPRGSLARALYHKQKHDEYLNSFDKNETKDLARIKNDEVVKKDRSRF</sequence>
<keyword evidence="2" id="KW-1185">Reference proteome</keyword>